<dbReference type="Proteomes" id="UP000770717">
    <property type="component" value="Unassembled WGS sequence"/>
</dbReference>
<protein>
    <submittedName>
        <fullName evidence="1">Uncharacterized protein</fullName>
    </submittedName>
</protein>
<organism evidence="1 2">
    <name type="scientific">Eleutherodactylus coqui</name>
    <name type="common">Puerto Rican coqui</name>
    <dbReference type="NCBI Taxonomy" id="57060"/>
    <lineage>
        <taxon>Eukaryota</taxon>
        <taxon>Metazoa</taxon>
        <taxon>Chordata</taxon>
        <taxon>Craniata</taxon>
        <taxon>Vertebrata</taxon>
        <taxon>Euteleostomi</taxon>
        <taxon>Amphibia</taxon>
        <taxon>Batrachia</taxon>
        <taxon>Anura</taxon>
        <taxon>Neobatrachia</taxon>
        <taxon>Hyloidea</taxon>
        <taxon>Eleutherodactylidae</taxon>
        <taxon>Eleutherodactylinae</taxon>
        <taxon>Eleutherodactylus</taxon>
        <taxon>Eleutherodactylus</taxon>
    </lineage>
</organism>
<evidence type="ECO:0000313" key="1">
    <source>
        <dbReference type="EMBL" id="KAG9461881.1"/>
    </source>
</evidence>
<proteinExistence type="predicted"/>
<sequence length="126" mass="14354">MMPAGRTAWSADRRPLSIVFIDGVYTVQFCDRVPGLIALCQQGCDWPFLAAHIGKHLRARDTCVTQQNPATSQRGGTMMAGKESFPHKETLKSHDARSDLRSPYQYLVMLTYRHYDCRVRLHKVCL</sequence>
<gene>
    <name evidence="1" type="ORF">GDO78_015482</name>
</gene>
<dbReference type="AlphaFoldDB" id="A0A8J6B734"/>
<accession>A0A8J6B734</accession>
<dbReference type="EMBL" id="WNTK01015608">
    <property type="protein sequence ID" value="KAG9461881.1"/>
    <property type="molecule type" value="Genomic_DNA"/>
</dbReference>
<evidence type="ECO:0000313" key="2">
    <source>
        <dbReference type="Proteomes" id="UP000770717"/>
    </source>
</evidence>
<reference evidence="1" key="1">
    <citation type="thesis" date="2020" institute="ProQuest LLC" country="789 East Eisenhower Parkway, Ann Arbor, MI, USA">
        <title>Comparative Genomics and Chromosome Evolution.</title>
        <authorList>
            <person name="Mudd A.B."/>
        </authorList>
    </citation>
    <scope>NUCLEOTIDE SEQUENCE</scope>
    <source>
        <strain evidence="1">HN-11 Male</strain>
        <tissue evidence="1">Kidney and liver</tissue>
    </source>
</reference>
<comment type="caution">
    <text evidence="1">The sequence shown here is derived from an EMBL/GenBank/DDBJ whole genome shotgun (WGS) entry which is preliminary data.</text>
</comment>
<keyword evidence="2" id="KW-1185">Reference proteome</keyword>
<name>A0A8J6B734_ELECQ</name>